<reference evidence="1" key="2">
    <citation type="submission" date="2020-09" db="EMBL/GenBank/DDBJ databases">
        <authorList>
            <person name="Sun Q."/>
            <person name="Zhou Y."/>
        </authorList>
    </citation>
    <scope>NUCLEOTIDE SEQUENCE</scope>
    <source>
        <strain evidence="1">CGMCC 1.15493</strain>
    </source>
</reference>
<comment type="caution">
    <text evidence="1">The sequence shown here is derived from an EMBL/GenBank/DDBJ whole genome shotgun (WGS) entry which is preliminary data.</text>
</comment>
<name>A0A916Y343_9HYPH</name>
<dbReference type="AlphaFoldDB" id="A0A916Y343"/>
<dbReference type="Proteomes" id="UP000613160">
    <property type="component" value="Unassembled WGS sequence"/>
</dbReference>
<accession>A0A916Y343</accession>
<reference evidence="1" key="1">
    <citation type="journal article" date="2014" name="Int. J. Syst. Evol. Microbiol.">
        <title>Complete genome sequence of Corynebacterium casei LMG S-19264T (=DSM 44701T), isolated from a smear-ripened cheese.</title>
        <authorList>
            <consortium name="US DOE Joint Genome Institute (JGI-PGF)"/>
            <person name="Walter F."/>
            <person name="Albersmeier A."/>
            <person name="Kalinowski J."/>
            <person name="Ruckert C."/>
        </authorList>
    </citation>
    <scope>NUCLEOTIDE SEQUENCE</scope>
    <source>
        <strain evidence="1">CGMCC 1.15493</strain>
    </source>
</reference>
<evidence type="ECO:0000313" key="1">
    <source>
        <dbReference type="EMBL" id="GGD29240.1"/>
    </source>
</evidence>
<keyword evidence="2" id="KW-1185">Reference proteome</keyword>
<evidence type="ECO:0000313" key="2">
    <source>
        <dbReference type="Proteomes" id="UP000613160"/>
    </source>
</evidence>
<protein>
    <submittedName>
        <fullName evidence="1">Uncharacterized protein</fullName>
    </submittedName>
</protein>
<sequence length="156" mass="17073">MTRRLEMGARSRLGFGASISVVGQDVTSPAARLLFSTDVRLAQILFEATVEMQTRTFGQTTAPPNYPGVPANSGVTRYFTEGYARFVFPRALPFPPICMMTVVGVEGGVTTYRFATVQYAPAGDSVELFYTYVRDSDPAFSRVAIRVSVLNIPADR</sequence>
<gene>
    <name evidence="1" type="ORF">GCM10011335_35470</name>
</gene>
<organism evidence="1 2">
    <name type="scientific">Aureimonas glaciei</name>
    <dbReference type="NCBI Taxonomy" id="1776957"/>
    <lineage>
        <taxon>Bacteria</taxon>
        <taxon>Pseudomonadati</taxon>
        <taxon>Pseudomonadota</taxon>
        <taxon>Alphaproteobacteria</taxon>
        <taxon>Hyphomicrobiales</taxon>
        <taxon>Aurantimonadaceae</taxon>
        <taxon>Aureimonas</taxon>
    </lineage>
</organism>
<proteinExistence type="predicted"/>
<dbReference type="EMBL" id="BMJJ01000009">
    <property type="protein sequence ID" value="GGD29240.1"/>
    <property type="molecule type" value="Genomic_DNA"/>
</dbReference>